<dbReference type="Proteomes" id="UP001566204">
    <property type="component" value="Unassembled WGS sequence"/>
</dbReference>
<proteinExistence type="predicted"/>
<dbReference type="InterPro" id="IPR032033">
    <property type="entry name" value="Cytochrome_P460"/>
</dbReference>
<comment type="caution">
    <text evidence="2">The sequence shown here is derived from an EMBL/GenBank/DDBJ whole genome shotgun (WGS) entry which is preliminary data.</text>
</comment>
<accession>A0ABV4HGK5</accession>
<name>A0ABV4HGK5_9SPHI</name>
<sequence>MKHIRLNRLLTIALLCTAIGFIALQFFNQPIERKPVTGHLQDAPKEVSLILERSCYNCHSNEQQLSFFDKLAPISWIVNKDIERAREVMNFSEWNKLSKAEQKGKFYAVYNMVRAGKMPLPSYALMHPGAKLSTNEIETIKRFALSLSEKDSLIPAHMKVNAAAPLQQKLTSDKMKLASPLPTVPVSPNGIPYNADFKNWKVIGMSTLIDNSIRVIYGNDIAVKAIAEENFHPWPEGSAVAKAVFKQTRKANGDIVPGDFVNMQYMIKDGKAYTETEGWGFAKFNGQQLKPTGKTALFAQQSCISCHRQLAESTGYLFNVPPKVNSKKLIDNYLKTIRHEKATIHTAAN</sequence>
<dbReference type="InterPro" id="IPR038142">
    <property type="entry name" value="Cytochrome_P460_sp"/>
</dbReference>
<dbReference type="Pfam" id="PF14376">
    <property type="entry name" value="Haem_bd"/>
    <property type="match status" value="1"/>
</dbReference>
<dbReference type="Gene3D" id="3.50.70.20">
    <property type="entry name" value="Cytochrome P460"/>
    <property type="match status" value="1"/>
</dbReference>
<evidence type="ECO:0000313" key="2">
    <source>
        <dbReference type="EMBL" id="MEZ0453660.1"/>
    </source>
</evidence>
<evidence type="ECO:0000259" key="1">
    <source>
        <dbReference type="SMART" id="SM01235"/>
    </source>
</evidence>
<feature type="domain" description="Haem-binding" evidence="1">
    <location>
        <begin position="18"/>
        <end position="148"/>
    </location>
</feature>
<evidence type="ECO:0000313" key="3">
    <source>
        <dbReference type="Proteomes" id="UP001566204"/>
    </source>
</evidence>
<keyword evidence="3" id="KW-1185">Reference proteome</keyword>
<gene>
    <name evidence="2" type="ORF">ABTW24_18870</name>
</gene>
<dbReference type="EMBL" id="JBEOQB010000005">
    <property type="protein sequence ID" value="MEZ0453660.1"/>
    <property type="molecule type" value="Genomic_DNA"/>
</dbReference>
<dbReference type="Pfam" id="PF16694">
    <property type="entry name" value="Cytochrome_P460"/>
    <property type="match status" value="1"/>
</dbReference>
<dbReference type="CDD" id="cd20753">
    <property type="entry name" value="cyt_P460_Mc-like"/>
    <property type="match status" value="1"/>
</dbReference>
<protein>
    <submittedName>
        <fullName evidence="2">Heme-binding domain-containing protein</fullName>
    </submittedName>
</protein>
<reference evidence="2 3" key="1">
    <citation type="submission" date="2024-06" db="EMBL/GenBank/DDBJ databases">
        <title>Soil Sphingobacterium thalpophilum.</title>
        <authorList>
            <person name="Yang J."/>
            <person name="Li J."/>
        </authorList>
    </citation>
    <scope>NUCLEOTIDE SEQUENCE [LARGE SCALE GENOMIC DNA]</scope>
    <source>
        <strain evidence="2 3">22g91tb</strain>
    </source>
</reference>
<dbReference type="RefSeq" id="WP_370483281.1">
    <property type="nucleotide sequence ID" value="NZ_JBEOQA010000002.1"/>
</dbReference>
<organism evidence="2 3">
    <name type="scientific">Sphingobacterium thalpophilum</name>
    <dbReference type="NCBI Taxonomy" id="259"/>
    <lineage>
        <taxon>Bacteria</taxon>
        <taxon>Pseudomonadati</taxon>
        <taxon>Bacteroidota</taxon>
        <taxon>Sphingobacteriia</taxon>
        <taxon>Sphingobacteriales</taxon>
        <taxon>Sphingobacteriaceae</taxon>
        <taxon>Sphingobacterium</taxon>
    </lineage>
</organism>
<dbReference type="InterPro" id="IPR025992">
    <property type="entry name" value="Haem-bd"/>
</dbReference>
<dbReference type="SMART" id="SM01235">
    <property type="entry name" value="Haem_bd"/>
    <property type="match status" value="1"/>
</dbReference>